<dbReference type="EMBL" id="CP059670">
    <property type="protein sequence ID" value="QRW25439.1"/>
    <property type="molecule type" value="Genomic_DNA"/>
</dbReference>
<dbReference type="GeneID" id="67029667"/>
<keyword evidence="2" id="KW-0812">Transmembrane</keyword>
<gene>
    <name evidence="3" type="ORF">RhiXN_07388</name>
</gene>
<feature type="transmembrane region" description="Helical" evidence="2">
    <location>
        <begin position="41"/>
        <end position="71"/>
    </location>
</feature>
<dbReference type="AlphaFoldDB" id="A0A8H8T151"/>
<proteinExistence type="predicted"/>
<keyword evidence="2" id="KW-0472">Membrane</keyword>
<keyword evidence="2" id="KW-1133">Transmembrane helix</keyword>
<evidence type="ECO:0000313" key="4">
    <source>
        <dbReference type="Proteomes" id="UP000650533"/>
    </source>
</evidence>
<evidence type="ECO:0000313" key="3">
    <source>
        <dbReference type="EMBL" id="QRW25439.1"/>
    </source>
</evidence>
<dbReference type="RefSeq" id="XP_043185676.1">
    <property type="nucleotide sequence ID" value="XM_043327204.1"/>
</dbReference>
<name>A0A8H8T151_9AGAM</name>
<organism evidence="3 4">
    <name type="scientific">Rhizoctonia solani</name>
    <dbReference type="NCBI Taxonomy" id="456999"/>
    <lineage>
        <taxon>Eukaryota</taxon>
        <taxon>Fungi</taxon>
        <taxon>Dikarya</taxon>
        <taxon>Basidiomycota</taxon>
        <taxon>Agaricomycotina</taxon>
        <taxon>Agaricomycetes</taxon>
        <taxon>Cantharellales</taxon>
        <taxon>Ceratobasidiaceae</taxon>
        <taxon>Rhizoctonia</taxon>
    </lineage>
</organism>
<sequence>MSAGGIKFDLEKLRIRRREPASVPSSSPDQRLYKRARLDEGAALLVAFSLLSIIMKSVFAFAALFAAYAAAQTTTSSAAPLLALAIFACWMHWNHGIPTSRLDMPPVPMPERGSSATALQSQLCGAAGSGSSTAPTASETETEVSGTVSSSGTASVPATGTATTPAGTTTHTTTRPTTSATSPRPTSSSATGTPTGAANSASAPFDFAATGAWAAVALGGAVVAQLAL</sequence>
<dbReference type="KEGG" id="rsx:RhiXN_07388"/>
<evidence type="ECO:0000256" key="1">
    <source>
        <dbReference type="SAM" id="MobiDB-lite"/>
    </source>
</evidence>
<feature type="region of interest" description="Disordered" evidence="1">
    <location>
        <begin position="125"/>
        <end position="199"/>
    </location>
</feature>
<evidence type="ECO:0000256" key="2">
    <source>
        <dbReference type="SAM" id="Phobius"/>
    </source>
</evidence>
<feature type="transmembrane region" description="Helical" evidence="2">
    <location>
        <begin position="77"/>
        <end position="93"/>
    </location>
</feature>
<reference evidence="3" key="1">
    <citation type="submission" date="2020-05" db="EMBL/GenBank/DDBJ databases">
        <title>Evolutionary and genomic comparisons of hybrid uninucleate and nonhybrid Rhizoctonia fungi.</title>
        <authorList>
            <person name="Li C."/>
            <person name="Chen X."/>
        </authorList>
    </citation>
    <scope>NUCLEOTIDE SEQUENCE</scope>
    <source>
        <strain evidence="3">AG-1 IA</strain>
    </source>
</reference>
<dbReference type="Proteomes" id="UP000650533">
    <property type="component" value="Chromosome 13"/>
</dbReference>
<protein>
    <submittedName>
        <fullName evidence="3">CFEM domain protein</fullName>
    </submittedName>
</protein>
<accession>A0A8H8T151</accession>